<comment type="caution">
    <text evidence="2">The sequence shown here is derived from an EMBL/GenBank/DDBJ whole genome shotgun (WGS) entry which is preliminary data.</text>
</comment>
<name>A0A225DAH8_9BACT</name>
<sequence>MHQAEILVAEYLSKHKQNEAEITRDEVADATGVSTGSVSNTRIWKAFQKFRKDRSKPKLKTRQMGDRITAVLSDDLELDDLAPEVAELYADQQQDKAKDDSFPERHQSRRHAPS</sequence>
<gene>
    <name evidence="2" type="ORF">FRUB_08111</name>
</gene>
<proteinExistence type="predicted"/>
<feature type="compositionally biased region" description="Basic and acidic residues" evidence="1">
    <location>
        <begin position="93"/>
        <end position="106"/>
    </location>
</feature>
<dbReference type="AlphaFoldDB" id="A0A225DAH8"/>
<evidence type="ECO:0000313" key="3">
    <source>
        <dbReference type="Proteomes" id="UP000214646"/>
    </source>
</evidence>
<keyword evidence="3" id="KW-1185">Reference proteome</keyword>
<dbReference type="EMBL" id="NIDE01000017">
    <property type="protein sequence ID" value="OWK35548.1"/>
    <property type="molecule type" value="Genomic_DNA"/>
</dbReference>
<evidence type="ECO:0000256" key="1">
    <source>
        <dbReference type="SAM" id="MobiDB-lite"/>
    </source>
</evidence>
<evidence type="ECO:0000313" key="2">
    <source>
        <dbReference type="EMBL" id="OWK35548.1"/>
    </source>
</evidence>
<reference evidence="3" key="1">
    <citation type="submission" date="2017-06" db="EMBL/GenBank/DDBJ databases">
        <title>Genome analysis of Fimbriiglobus ruber SP5, the first member of the order Planctomycetales with confirmed chitinolytic capability.</title>
        <authorList>
            <person name="Ravin N.V."/>
            <person name="Rakitin A.L."/>
            <person name="Ivanova A.A."/>
            <person name="Beletsky A.V."/>
            <person name="Kulichevskaya I.S."/>
            <person name="Mardanov A.V."/>
            <person name="Dedysh S.N."/>
        </authorList>
    </citation>
    <scope>NUCLEOTIDE SEQUENCE [LARGE SCALE GENOMIC DNA]</scope>
    <source>
        <strain evidence="3">SP5</strain>
    </source>
</reference>
<feature type="region of interest" description="Disordered" evidence="1">
    <location>
        <begin position="91"/>
        <end position="114"/>
    </location>
</feature>
<accession>A0A225DAH8</accession>
<organism evidence="2 3">
    <name type="scientific">Fimbriiglobus ruber</name>
    <dbReference type="NCBI Taxonomy" id="1908690"/>
    <lineage>
        <taxon>Bacteria</taxon>
        <taxon>Pseudomonadati</taxon>
        <taxon>Planctomycetota</taxon>
        <taxon>Planctomycetia</taxon>
        <taxon>Gemmatales</taxon>
        <taxon>Gemmataceae</taxon>
        <taxon>Fimbriiglobus</taxon>
    </lineage>
</organism>
<protein>
    <submittedName>
        <fullName evidence="2">Uncharacterized protein</fullName>
    </submittedName>
</protein>
<dbReference type="Proteomes" id="UP000214646">
    <property type="component" value="Unassembled WGS sequence"/>
</dbReference>